<reference evidence="3 4" key="1">
    <citation type="submission" date="2023-07" db="EMBL/GenBank/DDBJ databases">
        <title>Genomic Encyclopedia of Type Strains, Phase IV (KMG-IV): sequencing the most valuable type-strain genomes for metagenomic binning, comparative biology and taxonomic classification.</title>
        <authorList>
            <person name="Goeker M."/>
        </authorList>
    </citation>
    <scope>NUCLEOTIDE SEQUENCE [LARGE SCALE GENOMIC DNA]</scope>
    <source>
        <strain evidence="3 4">DSM 102814</strain>
    </source>
</reference>
<dbReference type="EMBL" id="JAVDQA010000001">
    <property type="protein sequence ID" value="MDR6299838.1"/>
    <property type="molecule type" value="Genomic_DNA"/>
</dbReference>
<dbReference type="InterPro" id="IPR025665">
    <property type="entry name" value="Beta-barrel_OMP_2"/>
</dbReference>
<keyword evidence="1" id="KW-0732">Signal</keyword>
<gene>
    <name evidence="3" type="ORF">GGR31_000454</name>
</gene>
<evidence type="ECO:0000259" key="2">
    <source>
        <dbReference type="Pfam" id="PF13568"/>
    </source>
</evidence>
<evidence type="ECO:0000313" key="3">
    <source>
        <dbReference type="EMBL" id="MDR6299838.1"/>
    </source>
</evidence>
<keyword evidence="4" id="KW-1185">Reference proteome</keyword>
<dbReference type="Proteomes" id="UP001257659">
    <property type="component" value="Unassembled WGS sequence"/>
</dbReference>
<feature type="signal peptide" evidence="1">
    <location>
        <begin position="1"/>
        <end position="26"/>
    </location>
</feature>
<dbReference type="Pfam" id="PF13568">
    <property type="entry name" value="OMP_b-brl_2"/>
    <property type="match status" value="1"/>
</dbReference>
<protein>
    <recommendedName>
        <fullName evidence="2">Outer membrane protein beta-barrel domain-containing protein</fullName>
    </recommendedName>
</protein>
<feature type="chain" id="PRO_5045174148" description="Outer membrane protein beta-barrel domain-containing protein" evidence="1">
    <location>
        <begin position="27"/>
        <end position="209"/>
    </location>
</feature>
<sequence length="209" mass="23874">MKKITLFKNAHLYTIIFCLTCSFSFAQDFSYGFLLGGVVKDITSTNEGFKTYSSKTWPQVTKFPLNIGFYGDYKFSEKVGLLANVFYSETADGYENYTSRKASINLQPLIKFDVSGEYNKGFYMLAGARSTFILNRDLENNWKPDERDEVISDFYKPFNFGVNLGFGFSIGKYIGFQVIGDYGFAMLEEYKTNTIGAYGNVYLKLDQLF</sequence>
<comment type="caution">
    <text evidence="3">The sequence shown here is derived from an EMBL/GenBank/DDBJ whole genome shotgun (WGS) entry which is preliminary data.</text>
</comment>
<evidence type="ECO:0000256" key="1">
    <source>
        <dbReference type="SAM" id="SignalP"/>
    </source>
</evidence>
<organism evidence="3 4">
    <name type="scientific">Mesonia maritima</name>
    <dbReference type="NCBI Taxonomy" id="1793873"/>
    <lineage>
        <taxon>Bacteria</taxon>
        <taxon>Pseudomonadati</taxon>
        <taxon>Bacteroidota</taxon>
        <taxon>Flavobacteriia</taxon>
        <taxon>Flavobacteriales</taxon>
        <taxon>Flavobacteriaceae</taxon>
        <taxon>Mesonia</taxon>
    </lineage>
</organism>
<name>A0ABU1K2L4_9FLAO</name>
<proteinExistence type="predicted"/>
<evidence type="ECO:0000313" key="4">
    <source>
        <dbReference type="Proteomes" id="UP001257659"/>
    </source>
</evidence>
<accession>A0ABU1K2L4</accession>
<feature type="domain" description="Outer membrane protein beta-barrel" evidence="2">
    <location>
        <begin position="25"/>
        <end position="184"/>
    </location>
</feature>
<dbReference type="RefSeq" id="WP_309726823.1">
    <property type="nucleotide sequence ID" value="NZ_JAVDQA010000001.1"/>
</dbReference>